<gene>
    <name evidence="3" type="ORF">ACFFGN_26455</name>
</gene>
<feature type="transmembrane region" description="Helical" evidence="2">
    <location>
        <begin position="12"/>
        <end position="33"/>
    </location>
</feature>
<keyword evidence="2" id="KW-0812">Transmembrane</keyword>
<dbReference type="Proteomes" id="UP001589890">
    <property type="component" value="Unassembled WGS sequence"/>
</dbReference>
<feature type="region of interest" description="Disordered" evidence="1">
    <location>
        <begin position="57"/>
        <end position="105"/>
    </location>
</feature>
<evidence type="ECO:0000313" key="4">
    <source>
        <dbReference type="Proteomes" id="UP001589890"/>
    </source>
</evidence>
<keyword evidence="2" id="KW-1133">Transmembrane helix</keyword>
<proteinExistence type="predicted"/>
<evidence type="ECO:0000256" key="2">
    <source>
        <dbReference type="SAM" id="Phobius"/>
    </source>
</evidence>
<protein>
    <recommendedName>
        <fullName evidence="5">Flp pilus-assembly TadG-like N-terminal domain-containing protein</fullName>
    </recommendedName>
</protein>
<keyword evidence="4" id="KW-1185">Reference proteome</keyword>
<feature type="compositionally biased region" description="Basic and acidic residues" evidence="1">
    <location>
        <begin position="62"/>
        <end position="73"/>
    </location>
</feature>
<evidence type="ECO:0000313" key="3">
    <source>
        <dbReference type="EMBL" id="MFC0627643.1"/>
    </source>
</evidence>
<name>A0ABV6QSL6_9ACTN</name>
<dbReference type="EMBL" id="JBHLTC010000035">
    <property type="protein sequence ID" value="MFC0627643.1"/>
    <property type="molecule type" value="Genomic_DNA"/>
</dbReference>
<dbReference type="RefSeq" id="WP_380052638.1">
    <property type="nucleotide sequence ID" value="NZ_JBHLTC010000035.1"/>
</dbReference>
<organism evidence="3 4">
    <name type="scientific">Kribbella deserti</name>
    <dbReference type="NCBI Taxonomy" id="1926257"/>
    <lineage>
        <taxon>Bacteria</taxon>
        <taxon>Bacillati</taxon>
        <taxon>Actinomycetota</taxon>
        <taxon>Actinomycetes</taxon>
        <taxon>Propionibacteriales</taxon>
        <taxon>Kribbellaceae</taxon>
        <taxon>Kribbella</taxon>
    </lineage>
</organism>
<sequence>MRRTEHGSGTLMVLAVVMLFTAGVVAAVLWISVIAAKHRTAAAADLAALSAAEALQSNARQRPSDRADLRRPEVGGSEAELGFSARPGAPTLGSPADEPLRDDGGACQTAASIANAHNTDLEQCSIDVETEVVVVVTSVQLDLGALGSPVIRAAARGGPIGAAEAPS</sequence>
<keyword evidence="2" id="KW-0472">Membrane</keyword>
<evidence type="ECO:0000256" key="1">
    <source>
        <dbReference type="SAM" id="MobiDB-lite"/>
    </source>
</evidence>
<comment type="caution">
    <text evidence="3">The sequence shown here is derived from an EMBL/GenBank/DDBJ whole genome shotgun (WGS) entry which is preliminary data.</text>
</comment>
<reference evidence="3 4" key="1">
    <citation type="submission" date="2024-09" db="EMBL/GenBank/DDBJ databases">
        <authorList>
            <person name="Sun Q."/>
            <person name="Mori K."/>
        </authorList>
    </citation>
    <scope>NUCLEOTIDE SEQUENCE [LARGE SCALE GENOMIC DNA]</scope>
    <source>
        <strain evidence="3 4">CGMCC 1.15906</strain>
    </source>
</reference>
<accession>A0ABV6QSL6</accession>
<evidence type="ECO:0008006" key="5">
    <source>
        <dbReference type="Google" id="ProtNLM"/>
    </source>
</evidence>